<keyword evidence="5 7" id="KW-1133">Transmembrane helix</keyword>
<keyword evidence="3" id="KW-1003">Cell membrane</keyword>
<dbReference type="Gene3D" id="1.20.120.1220">
    <property type="match status" value="1"/>
</dbReference>
<dbReference type="InterPro" id="IPR010627">
    <property type="entry name" value="Prepilin_pept_A24_N"/>
</dbReference>
<comment type="caution">
    <text evidence="10">The sequence shown here is derived from an EMBL/GenBank/DDBJ whole genome shotgun (WGS) entry which is preliminary data.</text>
</comment>
<dbReference type="PANTHER" id="PTHR30487">
    <property type="entry name" value="TYPE 4 PREPILIN-LIKE PROTEINS LEADER PEPTIDE-PROCESSING ENZYME"/>
    <property type="match status" value="1"/>
</dbReference>
<dbReference type="Proteomes" id="UP000252254">
    <property type="component" value="Unassembled WGS sequence"/>
</dbReference>
<evidence type="ECO:0000256" key="3">
    <source>
        <dbReference type="ARBA" id="ARBA00022475"/>
    </source>
</evidence>
<evidence type="ECO:0000256" key="2">
    <source>
        <dbReference type="ARBA" id="ARBA00005801"/>
    </source>
</evidence>
<evidence type="ECO:0000313" key="10">
    <source>
        <dbReference type="EMBL" id="RBO99495.1"/>
    </source>
</evidence>
<dbReference type="Pfam" id="PF01478">
    <property type="entry name" value="Peptidase_A24"/>
    <property type="match status" value="1"/>
</dbReference>
<dbReference type="RefSeq" id="WP_113868427.1">
    <property type="nucleotide sequence ID" value="NZ_BAABQN010000003.1"/>
</dbReference>
<dbReference type="InterPro" id="IPR050882">
    <property type="entry name" value="Prepilin_peptidase/N-MTase"/>
</dbReference>
<evidence type="ECO:0000256" key="6">
    <source>
        <dbReference type="ARBA" id="ARBA00023136"/>
    </source>
</evidence>
<dbReference type="PANTHER" id="PTHR30487:SF0">
    <property type="entry name" value="PREPILIN LEADER PEPTIDASE_N-METHYLTRANSFERASE-RELATED"/>
    <property type="match status" value="1"/>
</dbReference>
<dbReference type="GO" id="GO:0006465">
    <property type="term" value="P:signal peptide processing"/>
    <property type="evidence" value="ECO:0007669"/>
    <property type="project" value="TreeGrafter"/>
</dbReference>
<feature type="transmembrane region" description="Helical" evidence="7">
    <location>
        <begin position="6"/>
        <end position="27"/>
    </location>
</feature>
<dbReference type="OrthoDB" id="9789291at2"/>
<feature type="transmembrane region" description="Helical" evidence="7">
    <location>
        <begin position="179"/>
        <end position="212"/>
    </location>
</feature>
<feature type="domain" description="Prepilin peptidase A24 N-terminal" evidence="9">
    <location>
        <begin position="11"/>
        <end position="93"/>
    </location>
</feature>
<feature type="domain" description="Prepilin type IV endopeptidase peptidase" evidence="8">
    <location>
        <begin position="104"/>
        <end position="208"/>
    </location>
</feature>
<reference evidence="10 11" key="1">
    <citation type="submission" date="2018-06" db="EMBL/GenBank/DDBJ databases">
        <title>Genomic Encyclopedia of Type Strains, Phase IV (KMG-IV): sequencing the most valuable type-strain genomes for metagenomic binning, comparative biology and taxonomic classification.</title>
        <authorList>
            <person name="Goeker M."/>
        </authorList>
    </citation>
    <scope>NUCLEOTIDE SEQUENCE [LARGE SCALE GENOMIC DNA]</scope>
    <source>
        <strain evidence="10 11">DSM 15140</strain>
    </source>
</reference>
<feature type="transmembrane region" description="Helical" evidence="7">
    <location>
        <begin position="74"/>
        <end position="92"/>
    </location>
</feature>
<keyword evidence="4 7" id="KW-0812">Transmembrane</keyword>
<keyword evidence="6 7" id="KW-0472">Membrane</keyword>
<protein>
    <submittedName>
        <fullName evidence="10">Type 4 prepilin peptidase 1</fullName>
    </submittedName>
</protein>
<evidence type="ECO:0000313" key="11">
    <source>
        <dbReference type="Proteomes" id="UP000252254"/>
    </source>
</evidence>
<dbReference type="AlphaFoldDB" id="A0A366EBS0"/>
<evidence type="ECO:0000256" key="5">
    <source>
        <dbReference type="ARBA" id="ARBA00022989"/>
    </source>
</evidence>
<comment type="similarity">
    <text evidence="2">Belongs to the peptidase A24 family.</text>
</comment>
<feature type="transmembrane region" description="Helical" evidence="7">
    <location>
        <begin position="147"/>
        <end position="167"/>
    </location>
</feature>
<gene>
    <name evidence="10" type="ORF">DES48_104171</name>
</gene>
<comment type="subcellular location">
    <subcellularLocation>
        <location evidence="1">Cell membrane</location>
        <topology evidence="1">Multi-pass membrane protein</topology>
    </subcellularLocation>
</comment>
<feature type="transmembrane region" description="Helical" evidence="7">
    <location>
        <begin position="123"/>
        <end position="141"/>
    </location>
</feature>
<keyword evidence="11" id="KW-1185">Reference proteome</keyword>
<dbReference type="GO" id="GO:0004190">
    <property type="term" value="F:aspartic-type endopeptidase activity"/>
    <property type="evidence" value="ECO:0007669"/>
    <property type="project" value="InterPro"/>
</dbReference>
<dbReference type="STRING" id="200904.GCA_900168775_02360"/>
<proteinExistence type="inferred from homology"/>
<accession>A0A366EBS0</accession>
<sequence length="251" mass="28261">MELYMIIVFFVFGSVFGSFFNVVGMRIPNHTFFDSDRSYCPNCKKQLTWIELIPILSYVFQLGRCKGCKQKISVLYPIIELFTGVLFALSYARLGLQFELIIALLLSSMCAIILVSDIRYMIIPNKILLFFLPLFILLRAINPPHPWWSPLAGALIGFVVVFVIILVSKGGMGAGDMKLLAVLGIVLGYKGILLTFFLATLLGAIITLILLLLKKVQRKTPVPFGPFICMAACVTYFFGYDIITWYTTSFF</sequence>
<organism evidence="10 11">
    <name type="scientific">Paraliobacillus ryukyuensis</name>
    <dbReference type="NCBI Taxonomy" id="200904"/>
    <lineage>
        <taxon>Bacteria</taxon>
        <taxon>Bacillati</taxon>
        <taxon>Bacillota</taxon>
        <taxon>Bacilli</taxon>
        <taxon>Bacillales</taxon>
        <taxon>Bacillaceae</taxon>
        <taxon>Paraliobacillus</taxon>
    </lineage>
</organism>
<dbReference type="GO" id="GO:0005886">
    <property type="term" value="C:plasma membrane"/>
    <property type="evidence" value="ECO:0007669"/>
    <property type="project" value="UniProtKB-SubCell"/>
</dbReference>
<dbReference type="EMBL" id="QNRI01000004">
    <property type="protein sequence ID" value="RBO99495.1"/>
    <property type="molecule type" value="Genomic_DNA"/>
</dbReference>
<evidence type="ECO:0000256" key="1">
    <source>
        <dbReference type="ARBA" id="ARBA00004651"/>
    </source>
</evidence>
<feature type="transmembrane region" description="Helical" evidence="7">
    <location>
        <begin position="98"/>
        <end position="116"/>
    </location>
</feature>
<dbReference type="Pfam" id="PF06750">
    <property type="entry name" value="A24_N_bact"/>
    <property type="match status" value="1"/>
</dbReference>
<dbReference type="InterPro" id="IPR000045">
    <property type="entry name" value="Prepilin_IV_endopep_pep"/>
</dbReference>
<feature type="transmembrane region" description="Helical" evidence="7">
    <location>
        <begin position="224"/>
        <end position="246"/>
    </location>
</feature>
<evidence type="ECO:0000259" key="9">
    <source>
        <dbReference type="Pfam" id="PF06750"/>
    </source>
</evidence>
<evidence type="ECO:0000259" key="8">
    <source>
        <dbReference type="Pfam" id="PF01478"/>
    </source>
</evidence>
<evidence type="ECO:0000256" key="4">
    <source>
        <dbReference type="ARBA" id="ARBA00022692"/>
    </source>
</evidence>
<evidence type="ECO:0000256" key="7">
    <source>
        <dbReference type="SAM" id="Phobius"/>
    </source>
</evidence>
<name>A0A366EBS0_9BACI</name>